<dbReference type="FunFam" id="3.40.640.10:FF:000001">
    <property type="entry name" value="Serine hydroxymethyltransferase"/>
    <property type="match status" value="1"/>
</dbReference>
<feature type="site" description="Plays an important role in substrate specificity" evidence="10">
    <location>
        <position position="229"/>
    </location>
</feature>
<dbReference type="SUPFAM" id="SSF53383">
    <property type="entry name" value="PLP-dependent transferases"/>
    <property type="match status" value="1"/>
</dbReference>
<comment type="cofactor">
    <cofactor evidence="1 10 11">
        <name>pyridoxal 5'-phosphate</name>
        <dbReference type="ChEBI" id="CHEBI:597326"/>
    </cofactor>
</comment>
<evidence type="ECO:0000259" key="12">
    <source>
        <dbReference type="Pfam" id="PF00464"/>
    </source>
</evidence>
<feature type="modified residue" description="N6-(pyridoxal phosphate)lysine" evidence="10 11">
    <location>
        <position position="230"/>
    </location>
</feature>
<evidence type="ECO:0000256" key="10">
    <source>
        <dbReference type="HAMAP-Rule" id="MF_00051"/>
    </source>
</evidence>
<comment type="catalytic activity">
    <reaction evidence="10">
        <text>(6R)-5,10-methylene-5,6,7,8-tetrahydrofolate + glycine + H2O = (6S)-5,6,7,8-tetrahydrofolate + L-serine</text>
        <dbReference type="Rhea" id="RHEA:15481"/>
        <dbReference type="ChEBI" id="CHEBI:15377"/>
        <dbReference type="ChEBI" id="CHEBI:15636"/>
        <dbReference type="ChEBI" id="CHEBI:33384"/>
        <dbReference type="ChEBI" id="CHEBI:57305"/>
        <dbReference type="ChEBI" id="CHEBI:57453"/>
        <dbReference type="EC" id="2.1.2.1"/>
    </reaction>
</comment>
<keyword evidence="6 10" id="KW-0554">One-carbon metabolism</keyword>
<comment type="pathway">
    <text evidence="10">Amino-acid biosynthesis; glycine biosynthesis; glycine from L-serine: step 1/1.</text>
</comment>
<comment type="function">
    <text evidence="10">Catalyzes the reversible interconversion of serine and glycine with tetrahydrofolate (THF) serving as the one-carbon carrier. This reaction serves as the major source of one-carbon groups required for the biosynthesis of purines, thymidylate, methionine, and other important biomolecules. Also exhibits THF-independent aldolase activity toward beta-hydroxyamino acids, producing glycine and aldehydes, via a retro-aldol mechanism.</text>
</comment>
<feature type="binding site" evidence="10">
    <location>
        <position position="119"/>
    </location>
    <ligand>
        <name>(6S)-5,6,7,8-tetrahydrofolate</name>
        <dbReference type="ChEBI" id="CHEBI:57453"/>
    </ligand>
</feature>
<dbReference type="InterPro" id="IPR039429">
    <property type="entry name" value="SHMT-like_dom"/>
</dbReference>
<comment type="subcellular location">
    <subcellularLocation>
        <location evidence="2 10">Cytoplasm</location>
    </subcellularLocation>
</comment>
<dbReference type="CDD" id="cd00378">
    <property type="entry name" value="SHMT"/>
    <property type="match status" value="1"/>
</dbReference>
<dbReference type="PANTHER" id="PTHR11680">
    <property type="entry name" value="SERINE HYDROXYMETHYLTRANSFERASE"/>
    <property type="match status" value="1"/>
</dbReference>
<dbReference type="UniPathway" id="UPA00193"/>
<dbReference type="InterPro" id="IPR015421">
    <property type="entry name" value="PyrdxlP-dep_Trfase_major"/>
</dbReference>
<dbReference type="HAMAP" id="MF_00051">
    <property type="entry name" value="SHMT"/>
    <property type="match status" value="1"/>
</dbReference>
<dbReference type="EC" id="2.1.2.1" evidence="10"/>
<dbReference type="Proteomes" id="UP000228767">
    <property type="component" value="Unassembled WGS sequence"/>
</dbReference>
<accession>A0A2H0REN3</accession>
<dbReference type="InterPro" id="IPR001085">
    <property type="entry name" value="Ser_HO-MeTrfase"/>
</dbReference>
<dbReference type="UniPathway" id="UPA00288">
    <property type="reaction ID" value="UER01023"/>
</dbReference>
<dbReference type="GO" id="GO:0005829">
    <property type="term" value="C:cytosol"/>
    <property type="evidence" value="ECO:0007669"/>
    <property type="project" value="TreeGrafter"/>
</dbReference>
<sequence>MNYEFLKNEDPDVYRTIAGEQKREAEGLELIPSENYVSPAVQEALGSIFTNKYAEGFPGKRYYGGQRFTDEVESLAIERAKELFHCDHANVQPLSGAPANWGVFAAWLEPGDTVLGMDLSHGGHLTHGAPVTFAAKIFNFVRYKMKDVETGEIDYDELRELALKHKPKIILAGFSAYPREYDYAKFAEIANEVGAVAMADMAHIAGLIVAGVAKNPFDYGFHVMTTTTHKTLRGPRGGMILSRGEVSSPLKAPAKTIENLPTLIDRAVFPGMQGGPHMHQIAATAVCLAEAATPEFRSYARQILVNAKTLADALMAGGAKLVTNGTDNHLMLVDCMRSWGLDGKVVEELLDSVGITLNKNAVPDDVNPPFRPSGIRLGTPACTTRGMKEVEMEKIAELILQTVKIAEGAPREALKERSGELKKVHSDVKALCARFPIPSM</sequence>
<dbReference type="AlphaFoldDB" id="A0A2H0REN3"/>
<comment type="caution">
    <text evidence="10">Lacks conserved residue(s) required for the propagation of feature annotation.</text>
</comment>
<dbReference type="NCBIfam" id="NF000586">
    <property type="entry name" value="PRK00011.1"/>
    <property type="match status" value="1"/>
</dbReference>
<keyword evidence="9 10" id="KW-0663">Pyridoxal phosphate</keyword>
<gene>
    <name evidence="10 13" type="primary">glyA</name>
    <name evidence="13" type="ORF">COV10_01810</name>
</gene>
<organism evidence="13 14">
    <name type="scientific">Candidatus Vogelbacteria bacterium CG10_big_fil_rev_8_21_14_0_10_51_16</name>
    <dbReference type="NCBI Taxonomy" id="1975045"/>
    <lineage>
        <taxon>Bacteria</taxon>
        <taxon>Candidatus Vogeliibacteriota</taxon>
    </lineage>
</organism>
<dbReference type="PROSITE" id="PS00096">
    <property type="entry name" value="SHMT"/>
    <property type="match status" value="1"/>
</dbReference>
<dbReference type="InterPro" id="IPR019798">
    <property type="entry name" value="Ser_HO-MeTrfase_PLP_BS"/>
</dbReference>
<proteinExistence type="inferred from homology"/>
<evidence type="ECO:0000256" key="3">
    <source>
        <dbReference type="ARBA" id="ARBA00006376"/>
    </source>
</evidence>
<evidence type="ECO:0000256" key="4">
    <source>
        <dbReference type="ARBA" id="ARBA00011738"/>
    </source>
</evidence>
<evidence type="ECO:0000256" key="1">
    <source>
        <dbReference type="ARBA" id="ARBA00001933"/>
    </source>
</evidence>
<evidence type="ECO:0000256" key="5">
    <source>
        <dbReference type="ARBA" id="ARBA00022490"/>
    </source>
</evidence>
<keyword evidence="7 10" id="KW-0028">Amino-acid biosynthesis</keyword>
<evidence type="ECO:0000313" key="13">
    <source>
        <dbReference type="EMBL" id="PIR44999.1"/>
    </source>
</evidence>
<dbReference type="GO" id="GO:0030170">
    <property type="term" value="F:pyridoxal phosphate binding"/>
    <property type="evidence" value="ECO:0007669"/>
    <property type="project" value="UniProtKB-UniRule"/>
</dbReference>
<evidence type="ECO:0000256" key="6">
    <source>
        <dbReference type="ARBA" id="ARBA00022563"/>
    </source>
</evidence>
<dbReference type="Gene3D" id="3.40.640.10">
    <property type="entry name" value="Type I PLP-dependent aspartate aminotransferase-like (Major domain)"/>
    <property type="match status" value="1"/>
</dbReference>
<evidence type="ECO:0000256" key="11">
    <source>
        <dbReference type="PIRSR" id="PIRSR000412-50"/>
    </source>
</evidence>
<dbReference type="InterPro" id="IPR015424">
    <property type="entry name" value="PyrdxlP-dep_Trfase"/>
</dbReference>
<name>A0A2H0REN3_9BACT</name>
<feature type="binding site" evidence="10">
    <location>
        <begin position="123"/>
        <end position="125"/>
    </location>
    <ligand>
        <name>(6S)-5,6,7,8-tetrahydrofolate</name>
        <dbReference type="ChEBI" id="CHEBI:57453"/>
    </ligand>
</feature>
<protein>
    <recommendedName>
        <fullName evidence="10">Serine hydroxymethyltransferase</fullName>
        <shortName evidence="10">SHMT</shortName>
        <shortName evidence="10">Serine methylase</shortName>
        <ecNumber evidence="10">2.1.2.1</ecNumber>
    </recommendedName>
</protein>
<comment type="pathway">
    <text evidence="10">One-carbon metabolism; tetrahydrofolate interconversion.</text>
</comment>
<evidence type="ECO:0000256" key="8">
    <source>
        <dbReference type="ARBA" id="ARBA00022679"/>
    </source>
</evidence>
<dbReference type="EMBL" id="PCYI01000012">
    <property type="protein sequence ID" value="PIR44999.1"/>
    <property type="molecule type" value="Genomic_DNA"/>
</dbReference>
<comment type="similarity">
    <text evidence="3 10">Belongs to the SHMT family.</text>
</comment>
<dbReference type="InterPro" id="IPR049943">
    <property type="entry name" value="Ser_HO-MeTrfase-like"/>
</dbReference>
<feature type="domain" description="Serine hydroxymethyltransferase-like" evidence="12">
    <location>
        <begin position="6"/>
        <end position="399"/>
    </location>
</feature>
<dbReference type="GO" id="GO:0035999">
    <property type="term" value="P:tetrahydrofolate interconversion"/>
    <property type="evidence" value="ECO:0007669"/>
    <property type="project" value="UniProtKB-UniRule"/>
</dbReference>
<keyword evidence="13" id="KW-0489">Methyltransferase</keyword>
<dbReference type="GO" id="GO:0019264">
    <property type="term" value="P:glycine biosynthetic process from serine"/>
    <property type="evidence" value="ECO:0007669"/>
    <property type="project" value="UniProtKB-UniRule"/>
</dbReference>
<dbReference type="GO" id="GO:0004372">
    <property type="term" value="F:glycine hydroxymethyltransferase activity"/>
    <property type="evidence" value="ECO:0007669"/>
    <property type="project" value="UniProtKB-UniRule"/>
</dbReference>
<dbReference type="InterPro" id="IPR015422">
    <property type="entry name" value="PyrdxlP-dep_Trfase_small"/>
</dbReference>
<reference evidence="13 14" key="1">
    <citation type="submission" date="2017-09" db="EMBL/GenBank/DDBJ databases">
        <title>Depth-based differentiation of microbial function through sediment-hosted aquifers and enrichment of novel symbionts in the deep terrestrial subsurface.</title>
        <authorList>
            <person name="Probst A.J."/>
            <person name="Ladd B."/>
            <person name="Jarett J.K."/>
            <person name="Geller-Mcgrath D.E."/>
            <person name="Sieber C.M."/>
            <person name="Emerson J.B."/>
            <person name="Anantharaman K."/>
            <person name="Thomas B.C."/>
            <person name="Malmstrom R."/>
            <person name="Stieglmeier M."/>
            <person name="Klingl A."/>
            <person name="Woyke T."/>
            <person name="Ryan C.M."/>
            <person name="Banfield J.F."/>
        </authorList>
    </citation>
    <scope>NUCLEOTIDE SEQUENCE [LARGE SCALE GENOMIC DNA]</scope>
    <source>
        <strain evidence="13">CG10_big_fil_rev_8_21_14_0_10_51_16</strain>
    </source>
</reference>
<dbReference type="Pfam" id="PF00464">
    <property type="entry name" value="SHMT"/>
    <property type="match status" value="1"/>
</dbReference>
<evidence type="ECO:0000256" key="2">
    <source>
        <dbReference type="ARBA" id="ARBA00004496"/>
    </source>
</evidence>
<keyword evidence="5 10" id="KW-0963">Cytoplasm</keyword>
<dbReference type="GO" id="GO:0008168">
    <property type="term" value="F:methyltransferase activity"/>
    <property type="evidence" value="ECO:0007669"/>
    <property type="project" value="UniProtKB-KW"/>
</dbReference>
<comment type="caution">
    <text evidence="13">The sequence shown here is derived from an EMBL/GenBank/DDBJ whole genome shotgun (WGS) entry which is preliminary data.</text>
</comment>
<evidence type="ECO:0000313" key="14">
    <source>
        <dbReference type="Proteomes" id="UP000228767"/>
    </source>
</evidence>
<evidence type="ECO:0000256" key="7">
    <source>
        <dbReference type="ARBA" id="ARBA00022605"/>
    </source>
</evidence>
<keyword evidence="8 10" id="KW-0808">Transferase</keyword>
<dbReference type="PIRSF" id="PIRSF000412">
    <property type="entry name" value="SHMT"/>
    <property type="match status" value="1"/>
</dbReference>
<dbReference type="Gene3D" id="3.90.1150.10">
    <property type="entry name" value="Aspartate Aminotransferase, domain 1"/>
    <property type="match status" value="1"/>
</dbReference>
<comment type="subunit">
    <text evidence="4 10">Homodimer.</text>
</comment>
<dbReference type="GO" id="GO:0032259">
    <property type="term" value="P:methylation"/>
    <property type="evidence" value="ECO:0007669"/>
    <property type="project" value="UniProtKB-KW"/>
</dbReference>
<dbReference type="PANTHER" id="PTHR11680:SF50">
    <property type="entry name" value="SERINE HYDROXYMETHYLTRANSFERASE"/>
    <property type="match status" value="1"/>
</dbReference>
<evidence type="ECO:0000256" key="9">
    <source>
        <dbReference type="ARBA" id="ARBA00022898"/>
    </source>
</evidence>